<feature type="transmembrane region" description="Helical" evidence="1">
    <location>
        <begin position="15"/>
        <end position="36"/>
    </location>
</feature>
<keyword evidence="3" id="KW-1185">Reference proteome</keyword>
<protein>
    <submittedName>
        <fullName evidence="2">Uncharacterized protein</fullName>
    </submittedName>
</protein>
<dbReference type="STRING" id="1544413.Clow_00363"/>
<feature type="transmembrane region" description="Helical" evidence="1">
    <location>
        <begin position="84"/>
        <end position="101"/>
    </location>
</feature>
<comment type="caution">
    <text evidence="2">The sequence shown here is derived from an EMBL/GenBank/DDBJ whole genome shotgun (WGS) entry which is preliminary data.</text>
</comment>
<dbReference type="EMBL" id="LKEV01000001">
    <property type="protein sequence ID" value="KQB87308.1"/>
    <property type="molecule type" value="Genomic_DNA"/>
</dbReference>
<feature type="transmembrane region" description="Helical" evidence="1">
    <location>
        <begin position="48"/>
        <end position="72"/>
    </location>
</feature>
<dbReference type="AlphaFoldDB" id="A0A0Q0U5L5"/>
<evidence type="ECO:0000313" key="2">
    <source>
        <dbReference type="EMBL" id="KQB87308.1"/>
    </source>
</evidence>
<keyword evidence="1" id="KW-1133">Transmembrane helix</keyword>
<dbReference type="RefSeq" id="WP_055175397.1">
    <property type="nucleotide sequence ID" value="NZ_JAUSQY010000001.1"/>
</dbReference>
<dbReference type="PATRIC" id="fig|1544413.3.peg.366"/>
<evidence type="ECO:0000256" key="1">
    <source>
        <dbReference type="SAM" id="Phobius"/>
    </source>
</evidence>
<organism evidence="2 3">
    <name type="scientific">Corynebacterium lowii</name>
    <dbReference type="NCBI Taxonomy" id="1544413"/>
    <lineage>
        <taxon>Bacteria</taxon>
        <taxon>Bacillati</taxon>
        <taxon>Actinomycetota</taxon>
        <taxon>Actinomycetes</taxon>
        <taxon>Mycobacteriales</taxon>
        <taxon>Corynebacteriaceae</taxon>
        <taxon>Corynebacterium</taxon>
    </lineage>
</organism>
<keyword evidence="1" id="KW-0472">Membrane</keyword>
<proteinExistence type="predicted"/>
<feature type="transmembrane region" description="Helical" evidence="1">
    <location>
        <begin position="107"/>
        <end position="124"/>
    </location>
</feature>
<dbReference type="Proteomes" id="UP000050488">
    <property type="component" value="Unassembled WGS sequence"/>
</dbReference>
<gene>
    <name evidence="2" type="ORF">Clow_00363</name>
</gene>
<sequence>MSADSSSQVPGALRVAYWLSVAGAVLMLLSAFIALSDISQATEGSVRVNLGVVGGTNLVAGVLVASFAAHLSKPGKPGLRARRIVAAAITASIAVSVLGLITQAVGVAILLHVIVLAFAALAMFRPAASDFLRGISE</sequence>
<accession>A0A0Q0U5L5</accession>
<name>A0A0Q0U5L5_9CORY</name>
<reference evidence="2 3" key="1">
    <citation type="submission" date="2015-10" db="EMBL/GenBank/DDBJ databases">
        <title>Corynebacteirum lowii and Corynebacterium oculi species nova, derived from human clinical disease and and emended description of Corynebacterium mastiditis.</title>
        <authorList>
            <person name="Bernard K."/>
            <person name="Pacheco A.L."/>
            <person name="Mcdougall C."/>
            <person name="Burtx T."/>
            <person name="Weibe D."/>
            <person name="Tyler S."/>
            <person name="Olson A.B."/>
            <person name="Cnockaert M."/>
            <person name="Eguchi H."/>
            <person name="Kuwahara T."/>
            <person name="Nakayama-Imaohji H."/>
            <person name="Boudewijins M."/>
            <person name="Van Hoecke F."/>
            <person name="Bernier A.-M."/>
            <person name="Vandamme P."/>
        </authorList>
    </citation>
    <scope>NUCLEOTIDE SEQUENCE [LARGE SCALE GENOMIC DNA]</scope>
    <source>
        <strain evidence="2 3">NML 130206</strain>
    </source>
</reference>
<evidence type="ECO:0000313" key="3">
    <source>
        <dbReference type="Proteomes" id="UP000050488"/>
    </source>
</evidence>
<keyword evidence="1" id="KW-0812">Transmembrane</keyword>